<reference evidence="2 3" key="1">
    <citation type="submission" date="2017-08" db="EMBL/GenBank/DDBJ databases">
        <title>Infants hospitalized years apart are colonized by the same room-sourced microbial strains.</title>
        <authorList>
            <person name="Brooks B."/>
            <person name="Olm M.R."/>
            <person name="Firek B.A."/>
            <person name="Baker R."/>
            <person name="Thomas B.C."/>
            <person name="Morowitz M.J."/>
            <person name="Banfield J.F."/>
        </authorList>
    </citation>
    <scope>NUCLEOTIDE SEQUENCE [LARGE SCALE GENOMIC DNA]</scope>
    <source>
        <strain evidence="2">S2_005_003_R2_43</strain>
    </source>
</reference>
<dbReference type="EMBL" id="QFPN01000003">
    <property type="protein sequence ID" value="PZQ17064.1"/>
    <property type="molecule type" value="Genomic_DNA"/>
</dbReference>
<evidence type="ECO:0000256" key="1">
    <source>
        <dbReference type="SAM" id="MobiDB-lite"/>
    </source>
</evidence>
<name>A0A2W5KMH9_ANCNO</name>
<accession>A0A2W5KMH9</accession>
<proteinExistence type="predicted"/>
<dbReference type="Proteomes" id="UP000249577">
    <property type="component" value="Unassembled WGS sequence"/>
</dbReference>
<organism evidence="2 3">
    <name type="scientific">Ancylobacter novellus</name>
    <name type="common">Thiobacillus novellus</name>
    <dbReference type="NCBI Taxonomy" id="921"/>
    <lineage>
        <taxon>Bacteria</taxon>
        <taxon>Pseudomonadati</taxon>
        <taxon>Pseudomonadota</taxon>
        <taxon>Alphaproteobacteria</taxon>
        <taxon>Hyphomicrobiales</taxon>
        <taxon>Xanthobacteraceae</taxon>
        <taxon>Ancylobacter</taxon>
    </lineage>
</organism>
<sequence length="352" mass="39292">MRSGYPDWLRREGYGEGTVANQIARVCRVEAHHGDVDAAYETDRCRSLLDTLTYSTEDERRGRANPSKIPFVGDIRKNLATYKSCVLWYVRFRDADKNGPSGALFRPNRLRAPPASGPREKTEFRQELRSTARTLTDFDLDGRSAFEALVEASRYGSVAQAVASLTLFSHPATVRQTAGNAIFHSVRDQRRVGERGLIDGRVVLLDDNKSPTDAFLWANGLTRRGRDVQFNHVYAASRDPESYTALPNICMTPAFIAKLTDTSAAVRALLRFRSYLLYGWTPKDVDPPARPEEYESLEWAAPLPAVPDVRAAIERAMSTKPKDRTVVAALEIGWLFGTPSRGSLDQNKARVA</sequence>
<protein>
    <submittedName>
        <fullName evidence="2">Uncharacterized protein</fullName>
    </submittedName>
</protein>
<evidence type="ECO:0000313" key="3">
    <source>
        <dbReference type="Proteomes" id="UP000249577"/>
    </source>
</evidence>
<gene>
    <name evidence="2" type="ORF">DI565_06680</name>
</gene>
<dbReference type="AlphaFoldDB" id="A0A2W5KMH9"/>
<evidence type="ECO:0000313" key="2">
    <source>
        <dbReference type="EMBL" id="PZQ17064.1"/>
    </source>
</evidence>
<comment type="caution">
    <text evidence="2">The sequence shown here is derived from an EMBL/GenBank/DDBJ whole genome shotgun (WGS) entry which is preliminary data.</text>
</comment>
<feature type="region of interest" description="Disordered" evidence="1">
    <location>
        <begin position="103"/>
        <end position="124"/>
    </location>
</feature>